<accession>X0V933</accession>
<protein>
    <recommendedName>
        <fullName evidence="2">Type II secretion system protein GspE N-terminal domain-containing protein</fullName>
    </recommendedName>
</protein>
<feature type="non-terminal residue" evidence="1">
    <location>
        <position position="94"/>
    </location>
</feature>
<evidence type="ECO:0008006" key="2">
    <source>
        <dbReference type="Google" id="ProtNLM"/>
    </source>
</evidence>
<dbReference type="AlphaFoldDB" id="X0V933"/>
<organism evidence="1">
    <name type="scientific">marine sediment metagenome</name>
    <dbReference type="NCBI Taxonomy" id="412755"/>
    <lineage>
        <taxon>unclassified sequences</taxon>
        <taxon>metagenomes</taxon>
        <taxon>ecological metagenomes</taxon>
    </lineage>
</organism>
<name>X0V933_9ZZZZ</name>
<sequence length="94" mass="11239">MPTKNNRWLIRTLLNRELITKSQLNETLAKQRETKRSLDKILLEFNFIDKKELKALKKEEPVPTYQEKALLKRVDPEVLKLISETIARRYHLIP</sequence>
<reference evidence="1" key="1">
    <citation type="journal article" date="2014" name="Front. Microbiol.">
        <title>High frequency of phylogenetically diverse reductive dehalogenase-homologous genes in deep subseafloor sedimentary metagenomes.</title>
        <authorList>
            <person name="Kawai M."/>
            <person name="Futagami T."/>
            <person name="Toyoda A."/>
            <person name="Takaki Y."/>
            <person name="Nishi S."/>
            <person name="Hori S."/>
            <person name="Arai W."/>
            <person name="Tsubouchi T."/>
            <person name="Morono Y."/>
            <person name="Uchiyama I."/>
            <person name="Ito T."/>
            <person name="Fujiyama A."/>
            <person name="Inagaki F."/>
            <person name="Takami H."/>
        </authorList>
    </citation>
    <scope>NUCLEOTIDE SEQUENCE</scope>
    <source>
        <strain evidence="1">Expedition CK06-06</strain>
    </source>
</reference>
<dbReference type="EMBL" id="BARS01010767">
    <property type="protein sequence ID" value="GAF97150.1"/>
    <property type="molecule type" value="Genomic_DNA"/>
</dbReference>
<comment type="caution">
    <text evidence="1">The sequence shown here is derived from an EMBL/GenBank/DDBJ whole genome shotgun (WGS) entry which is preliminary data.</text>
</comment>
<dbReference type="InterPro" id="IPR037257">
    <property type="entry name" value="T2SS_E_N_sf"/>
</dbReference>
<gene>
    <name evidence="1" type="ORF">S01H1_19837</name>
</gene>
<dbReference type="SUPFAM" id="SSF160246">
    <property type="entry name" value="EspE N-terminal domain-like"/>
    <property type="match status" value="1"/>
</dbReference>
<proteinExistence type="predicted"/>
<evidence type="ECO:0000313" key="1">
    <source>
        <dbReference type="EMBL" id="GAF97150.1"/>
    </source>
</evidence>